<dbReference type="Pfam" id="PF00008">
    <property type="entry name" value="EGF"/>
    <property type="match status" value="1"/>
</dbReference>
<dbReference type="Pfam" id="PF12714">
    <property type="entry name" value="TILa"/>
    <property type="match status" value="1"/>
</dbReference>
<name>A0A914WAC7_9BILA</name>
<dbReference type="AlphaFoldDB" id="A0A914WAC7"/>
<feature type="signal peptide" evidence="10">
    <location>
        <begin position="1"/>
        <end position="21"/>
    </location>
</feature>
<evidence type="ECO:0000259" key="11">
    <source>
        <dbReference type="PROSITE" id="PS50026"/>
    </source>
</evidence>
<evidence type="ECO:0000256" key="4">
    <source>
        <dbReference type="ARBA" id="ARBA00022729"/>
    </source>
</evidence>
<evidence type="ECO:0000256" key="7">
    <source>
        <dbReference type="ARBA" id="ARBA00023157"/>
    </source>
</evidence>
<evidence type="ECO:0000256" key="10">
    <source>
        <dbReference type="SAM" id="SignalP"/>
    </source>
</evidence>
<comment type="subcellular location">
    <subcellularLocation>
        <location evidence="1">Membrane</location>
    </subcellularLocation>
</comment>
<dbReference type="PROSITE" id="PS00022">
    <property type="entry name" value="EGF_1"/>
    <property type="match status" value="1"/>
</dbReference>
<evidence type="ECO:0000256" key="8">
    <source>
        <dbReference type="ARBA" id="ARBA00023180"/>
    </source>
</evidence>
<keyword evidence="12" id="KW-1185">Reference proteome</keyword>
<feature type="domain" description="EGF-like" evidence="11">
    <location>
        <begin position="59"/>
        <end position="98"/>
    </location>
</feature>
<comment type="caution">
    <text evidence="9">Lacks conserved residue(s) required for the propagation of feature annotation.</text>
</comment>
<dbReference type="InterPro" id="IPR052749">
    <property type="entry name" value="Alpha-tectorin"/>
</dbReference>
<keyword evidence="5" id="KW-0722">Serine protease inhibitor</keyword>
<evidence type="ECO:0000256" key="3">
    <source>
        <dbReference type="ARBA" id="ARBA00022536"/>
    </source>
</evidence>
<evidence type="ECO:0000256" key="1">
    <source>
        <dbReference type="ARBA" id="ARBA00004370"/>
    </source>
</evidence>
<dbReference type="SUPFAM" id="SSF57196">
    <property type="entry name" value="EGF/Laminin"/>
    <property type="match status" value="1"/>
</dbReference>
<sequence>MPSLIAYLCLLQALFLIAVSAQLPTATCSANANCTIVNCQIVCTCKEGFIQNAENQCVPADPCTSQPCKNGGTCQRSASDPEEYSCDCPENTHGNNCETLLKCTNTSCAVNTDCFVRNHQLNCVCKAGFTADSNGMCTIKTRAQNKPWYYNNARFSELTWFELNIHGYAFKVQENFTLTVDGVKQSMPYTHYIPGDPNWRVKAYVSAGQIYITTPENIGLRSYSNLLCVTVPEDMVKGTGRLCGLFGDVDDDCKNDMRGVKKNIIGVPPSGCEMPATGATGVVAAKFGDEWIYEKQGGTCLPGCFGPNESCTPTEQVAAQQACQAIELAKTARGIFAKCARMGAKLDEMYNNCVYDICADKNMRCKTLTNFVQACQEAIPGISLTGWRTNTSCPLTCPPQQVYSDCVSGCPVTCANKQLKAACDKPCAEGCTCEDGTVLDGSGLKCIPEQKCGCKDEQGNYFEIGSAWMNSQCTRAYQCIGNNKLIIKEVTCGSKGYCSAANKQYQCSCSTGSGTCKTVLQTINNPNEYQLCSC</sequence>
<dbReference type="InterPro" id="IPR002919">
    <property type="entry name" value="TIL_dom"/>
</dbReference>
<keyword evidence="3 9" id="KW-0245">EGF-like domain</keyword>
<dbReference type="WBParaSite" id="PSAMB.scaffold3671size17322.g22179.t1">
    <property type="protein sequence ID" value="PSAMB.scaffold3671size17322.g22179.t1"/>
    <property type="gene ID" value="PSAMB.scaffold3671size17322.g22179"/>
</dbReference>
<dbReference type="Pfam" id="PF08742">
    <property type="entry name" value="C8"/>
    <property type="match status" value="1"/>
</dbReference>
<dbReference type="GO" id="GO:0016020">
    <property type="term" value="C:membrane"/>
    <property type="evidence" value="ECO:0007669"/>
    <property type="project" value="UniProtKB-SubCell"/>
</dbReference>
<dbReference type="SUPFAM" id="SSF57184">
    <property type="entry name" value="Growth factor receptor domain"/>
    <property type="match status" value="1"/>
</dbReference>
<dbReference type="SUPFAM" id="SSF57567">
    <property type="entry name" value="Serine protease inhibitors"/>
    <property type="match status" value="1"/>
</dbReference>
<comment type="similarity">
    <text evidence="2">Belongs to the serine protease inhibitor-like (TIL domain-containing) family.</text>
</comment>
<evidence type="ECO:0000256" key="9">
    <source>
        <dbReference type="PROSITE-ProRule" id="PRU00076"/>
    </source>
</evidence>
<dbReference type="Gene3D" id="2.10.25.10">
    <property type="entry name" value="Laminin"/>
    <property type="match status" value="2"/>
</dbReference>
<keyword evidence="5" id="KW-0646">Protease inhibitor</keyword>
<keyword evidence="4 10" id="KW-0732">Signal</keyword>
<evidence type="ECO:0000256" key="2">
    <source>
        <dbReference type="ARBA" id="ARBA00007611"/>
    </source>
</evidence>
<protein>
    <submittedName>
        <fullName evidence="13">EGF-like domain-containing protein</fullName>
    </submittedName>
</protein>
<dbReference type="PROSITE" id="PS50026">
    <property type="entry name" value="EGF_3"/>
    <property type="match status" value="1"/>
</dbReference>
<dbReference type="CDD" id="cd19941">
    <property type="entry name" value="TIL"/>
    <property type="match status" value="1"/>
</dbReference>
<keyword evidence="6" id="KW-0472">Membrane</keyword>
<evidence type="ECO:0000256" key="5">
    <source>
        <dbReference type="ARBA" id="ARBA00022900"/>
    </source>
</evidence>
<dbReference type="InterPro" id="IPR025615">
    <property type="entry name" value="TILa_dom"/>
</dbReference>
<dbReference type="SMART" id="SM00181">
    <property type="entry name" value="EGF"/>
    <property type="match status" value="4"/>
</dbReference>
<dbReference type="PANTHER" id="PTHR46160">
    <property type="entry name" value="ALPHA-TECTORIN-RELATED"/>
    <property type="match status" value="1"/>
</dbReference>
<proteinExistence type="inferred from homology"/>
<evidence type="ECO:0000256" key="6">
    <source>
        <dbReference type="ARBA" id="ARBA00023136"/>
    </source>
</evidence>
<dbReference type="InterPro" id="IPR014853">
    <property type="entry name" value="VWF/SSPO/ZAN-like_Cys-rich_dom"/>
</dbReference>
<feature type="disulfide bond" evidence="9">
    <location>
        <begin position="88"/>
        <end position="97"/>
    </location>
</feature>
<keyword evidence="7 9" id="KW-1015">Disulfide bond</keyword>
<keyword evidence="8" id="KW-0325">Glycoprotein</keyword>
<evidence type="ECO:0000313" key="13">
    <source>
        <dbReference type="WBParaSite" id="PSAMB.scaffold3671size17322.g22179.t1"/>
    </source>
</evidence>
<dbReference type="FunFam" id="2.10.25.10:FF:000055">
    <property type="entry name" value="alpha-tectorin isoform X1"/>
    <property type="match status" value="1"/>
</dbReference>
<dbReference type="Pfam" id="PF01826">
    <property type="entry name" value="TIL"/>
    <property type="match status" value="1"/>
</dbReference>
<dbReference type="InterPro" id="IPR009030">
    <property type="entry name" value="Growth_fac_rcpt_cys_sf"/>
</dbReference>
<dbReference type="InterPro" id="IPR000742">
    <property type="entry name" value="EGF"/>
</dbReference>
<dbReference type="PANTHER" id="PTHR46160:SF9">
    <property type="entry name" value="PROTEIN PRY2-RELATED"/>
    <property type="match status" value="1"/>
</dbReference>
<evidence type="ECO:0000313" key="12">
    <source>
        <dbReference type="Proteomes" id="UP000887566"/>
    </source>
</evidence>
<organism evidence="12 13">
    <name type="scientific">Plectus sambesii</name>
    <dbReference type="NCBI Taxonomy" id="2011161"/>
    <lineage>
        <taxon>Eukaryota</taxon>
        <taxon>Metazoa</taxon>
        <taxon>Ecdysozoa</taxon>
        <taxon>Nematoda</taxon>
        <taxon>Chromadorea</taxon>
        <taxon>Plectida</taxon>
        <taxon>Plectina</taxon>
        <taxon>Plectoidea</taxon>
        <taxon>Plectidae</taxon>
        <taxon>Plectus</taxon>
    </lineage>
</organism>
<dbReference type="GO" id="GO:0004867">
    <property type="term" value="F:serine-type endopeptidase inhibitor activity"/>
    <property type="evidence" value="ECO:0007669"/>
    <property type="project" value="UniProtKB-KW"/>
</dbReference>
<feature type="chain" id="PRO_5037218408" evidence="10">
    <location>
        <begin position="22"/>
        <end position="534"/>
    </location>
</feature>
<dbReference type="FunFam" id="2.10.25.10:FF:000118">
    <property type="entry name" value="protein delta homolog 2"/>
    <property type="match status" value="1"/>
</dbReference>
<reference evidence="13" key="1">
    <citation type="submission" date="2022-11" db="UniProtKB">
        <authorList>
            <consortium name="WormBaseParasite"/>
        </authorList>
    </citation>
    <scope>IDENTIFICATION</scope>
</reference>
<dbReference type="Proteomes" id="UP000887566">
    <property type="component" value="Unplaced"/>
</dbReference>
<accession>A0A914WAC7</accession>
<dbReference type="SMART" id="SM00832">
    <property type="entry name" value="C8"/>
    <property type="match status" value="1"/>
</dbReference>
<dbReference type="InterPro" id="IPR036084">
    <property type="entry name" value="Ser_inhib-like_sf"/>
</dbReference>